<feature type="domain" description="RNA polymerase sigma-70 region 2" evidence="5">
    <location>
        <begin position="11"/>
        <end position="76"/>
    </location>
</feature>
<evidence type="ECO:0000256" key="3">
    <source>
        <dbReference type="ARBA" id="ARBA00023082"/>
    </source>
</evidence>
<evidence type="ECO:0000256" key="1">
    <source>
        <dbReference type="ARBA" id="ARBA00010641"/>
    </source>
</evidence>
<evidence type="ECO:0000256" key="2">
    <source>
        <dbReference type="ARBA" id="ARBA00023015"/>
    </source>
</evidence>
<dbReference type="GO" id="GO:0003677">
    <property type="term" value="F:DNA binding"/>
    <property type="evidence" value="ECO:0007669"/>
    <property type="project" value="InterPro"/>
</dbReference>
<keyword evidence="8" id="KW-1185">Reference proteome</keyword>
<dbReference type="RefSeq" id="WP_054327428.1">
    <property type="nucleotide sequence ID" value="NZ_JACOPL010000002.1"/>
</dbReference>
<dbReference type="InterPro" id="IPR007627">
    <property type="entry name" value="RNA_pol_sigma70_r2"/>
</dbReference>
<dbReference type="InterPro" id="IPR013325">
    <property type="entry name" value="RNA_pol_sigma_r2"/>
</dbReference>
<sequence>MDEAQFEDIAKRYRDRLFAIAFQYTKSAADADDMAQIALIKCYHAEKPFENEQHIRNWLIRVTVNECKRYLVSPWRRYTAPIEDYAETLGFETPEQSSLFLAVMALPQKYRVPIHLYYYEDYSVREVAQILGLRESAVQTRLLRARQKLKQTLEGFRDEGTL</sequence>
<protein>
    <submittedName>
        <fullName evidence="7">Sigma-70 family RNA polymerase sigma factor</fullName>
    </submittedName>
</protein>
<proteinExistence type="inferred from homology"/>
<evidence type="ECO:0000256" key="4">
    <source>
        <dbReference type="ARBA" id="ARBA00023163"/>
    </source>
</evidence>
<dbReference type="Proteomes" id="UP000606499">
    <property type="component" value="Unassembled WGS sequence"/>
</dbReference>
<dbReference type="EMBL" id="JACOPL010000002">
    <property type="protein sequence ID" value="MBC5724466.1"/>
    <property type="molecule type" value="Genomic_DNA"/>
</dbReference>
<dbReference type="InterPro" id="IPR013324">
    <property type="entry name" value="RNA_pol_sigma_r3/r4-like"/>
</dbReference>
<dbReference type="PANTHER" id="PTHR43133">
    <property type="entry name" value="RNA POLYMERASE ECF-TYPE SIGMA FACTO"/>
    <property type="match status" value="1"/>
</dbReference>
<dbReference type="PANTHER" id="PTHR43133:SF51">
    <property type="entry name" value="RNA POLYMERASE SIGMA FACTOR"/>
    <property type="match status" value="1"/>
</dbReference>
<dbReference type="Gene3D" id="1.10.10.10">
    <property type="entry name" value="Winged helix-like DNA-binding domain superfamily/Winged helix DNA-binding domain"/>
    <property type="match status" value="1"/>
</dbReference>
<dbReference type="InterPro" id="IPR014284">
    <property type="entry name" value="RNA_pol_sigma-70_dom"/>
</dbReference>
<dbReference type="SUPFAM" id="SSF88946">
    <property type="entry name" value="Sigma2 domain of RNA polymerase sigma factors"/>
    <property type="match status" value="1"/>
</dbReference>
<dbReference type="InterPro" id="IPR039425">
    <property type="entry name" value="RNA_pol_sigma-70-like"/>
</dbReference>
<gene>
    <name evidence="7" type="ORF">H8S45_03140</name>
</gene>
<name>A0A923LSG9_9FIRM</name>
<dbReference type="GO" id="GO:0006352">
    <property type="term" value="P:DNA-templated transcription initiation"/>
    <property type="evidence" value="ECO:0007669"/>
    <property type="project" value="InterPro"/>
</dbReference>
<dbReference type="InterPro" id="IPR036388">
    <property type="entry name" value="WH-like_DNA-bd_sf"/>
</dbReference>
<accession>A0A923LSG9</accession>
<keyword evidence="4" id="KW-0804">Transcription</keyword>
<comment type="similarity">
    <text evidence="1">Belongs to the sigma-70 factor family. ECF subfamily.</text>
</comment>
<dbReference type="Pfam" id="PF04542">
    <property type="entry name" value="Sigma70_r2"/>
    <property type="match status" value="1"/>
</dbReference>
<dbReference type="CDD" id="cd06171">
    <property type="entry name" value="Sigma70_r4"/>
    <property type="match status" value="1"/>
</dbReference>
<dbReference type="Gene3D" id="1.10.1740.10">
    <property type="match status" value="1"/>
</dbReference>
<dbReference type="GO" id="GO:0016987">
    <property type="term" value="F:sigma factor activity"/>
    <property type="evidence" value="ECO:0007669"/>
    <property type="project" value="UniProtKB-KW"/>
</dbReference>
<dbReference type="NCBIfam" id="TIGR02937">
    <property type="entry name" value="sigma70-ECF"/>
    <property type="match status" value="1"/>
</dbReference>
<keyword evidence="3" id="KW-0731">Sigma factor</keyword>
<dbReference type="SUPFAM" id="SSF88659">
    <property type="entry name" value="Sigma3 and sigma4 domains of RNA polymerase sigma factors"/>
    <property type="match status" value="1"/>
</dbReference>
<evidence type="ECO:0000259" key="6">
    <source>
        <dbReference type="Pfam" id="PF08281"/>
    </source>
</evidence>
<evidence type="ECO:0000259" key="5">
    <source>
        <dbReference type="Pfam" id="PF04542"/>
    </source>
</evidence>
<comment type="caution">
    <text evidence="7">The sequence shown here is derived from an EMBL/GenBank/DDBJ whole genome shotgun (WGS) entry which is preliminary data.</text>
</comment>
<dbReference type="Pfam" id="PF08281">
    <property type="entry name" value="Sigma70_r4_2"/>
    <property type="match status" value="1"/>
</dbReference>
<dbReference type="AlphaFoldDB" id="A0A923LSG9"/>
<feature type="domain" description="RNA polymerase sigma factor 70 region 4 type 2" evidence="6">
    <location>
        <begin position="102"/>
        <end position="149"/>
    </location>
</feature>
<evidence type="ECO:0000313" key="7">
    <source>
        <dbReference type="EMBL" id="MBC5724466.1"/>
    </source>
</evidence>
<dbReference type="InterPro" id="IPR013249">
    <property type="entry name" value="RNA_pol_sigma70_r4_t2"/>
</dbReference>
<evidence type="ECO:0000313" key="8">
    <source>
        <dbReference type="Proteomes" id="UP000606499"/>
    </source>
</evidence>
<organism evidence="7 8">
    <name type="scientific">Agathobaculum faecis</name>
    <dbReference type="NCBI Taxonomy" id="2763013"/>
    <lineage>
        <taxon>Bacteria</taxon>
        <taxon>Bacillati</taxon>
        <taxon>Bacillota</taxon>
        <taxon>Clostridia</taxon>
        <taxon>Eubacteriales</taxon>
        <taxon>Butyricicoccaceae</taxon>
        <taxon>Agathobaculum</taxon>
    </lineage>
</organism>
<keyword evidence="2" id="KW-0805">Transcription regulation</keyword>
<reference evidence="7" key="1">
    <citation type="submission" date="2020-08" db="EMBL/GenBank/DDBJ databases">
        <title>Genome public.</title>
        <authorList>
            <person name="Liu C."/>
            <person name="Sun Q."/>
        </authorList>
    </citation>
    <scope>NUCLEOTIDE SEQUENCE</scope>
    <source>
        <strain evidence="7">NSJ-28</strain>
    </source>
</reference>